<reference evidence="3 4" key="1">
    <citation type="submission" date="2023-09" db="EMBL/GenBank/DDBJ databases">
        <title>Nesidiocoris tenuis whole genome shotgun sequence.</title>
        <authorList>
            <person name="Shibata T."/>
            <person name="Shimoda M."/>
            <person name="Kobayashi T."/>
            <person name="Uehara T."/>
        </authorList>
    </citation>
    <scope>NUCLEOTIDE SEQUENCE [LARGE SCALE GENOMIC DNA]</scope>
    <source>
        <strain evidence="3 4">Japan</strain>
    </source>
</reference>
<evidence type="ECO:0000313" key="4">
    <source>
        <dbReference type="Proteomes" id="UP001307889"/>
    </source>
</evidence>
<organism evidence="3 4">
    <name type="scientific">Nesidiocoris tenuis</name>
    <dbReference type="NCBI Taxonomy" id="355587"/>
    <lineage>
        <taxon>Eukaryota</taxon>
        <taxon>Metazoa</taxon>
        <taxon>Ecdysozoa</taxon>
        <taxon>Arthropoda</taxon>
        <taxon>Hexapoda</taxon>
        <taxon>Insecta</taxon>
        <taxon>Pterygota</taxon>
        <taxon>Neoptera</taxon>
        <taxon>Paraneoptera</taxon>
        <taxon>Hemiptera</taxon>
        <taxon>Heteroptera</taxon>
        <taxon>Panheteroptera</taxon>
        <taxon>Cimicomorpha</taxon>
        <taxon>Miridae</taxon>
        <taxon>Dicyphina</taxon>
        <taxon>Nesidiocoris</taxon>
    </lineage>
</organism>
<dbReference type="Proteomes" id="UP001307889">
    <property type="component" value="Chromosome 3"/>
</dbReference>
<protein>
    <submittedName>
        <fullName evidence="3">Uncharacterized protein</fullName>
    </submittedName>
</protein>
<keyword evidence="2" id="KW-0812">Transmembrane</keyword>
<keyword evidence="2" id="KW-1133">Transmembrane helix</keyword>
<evidence type="ECO:0000256" key="2">
    <source>
        <dbReference type="SAM" id="Phobius"/>
    </source>
</evidence>
<gene>
    <name evidence="3" type="ORF">NTJ_05357</name>
</gene>
<evidence type="ECO:0000256" key="1">
    <source>
        <dbReference type="SAM" id="MobiDB-lite"/>
    </source>
</evidence>
<evidence type="ECO:0000313" key="3">
    <source>
        <dbReference type="EMBL" id="BES92547.1"/>
    </source>
</evidence>
<keyword evidence="4" id="KW-1185">Reference proteome</keyword>
<dbReference type="EMBL" id="AP028911">
    <property type="protein sequence ID" value="BES92547.1"/>
    <property type="molecule type" value="Genomic_DNA"/>
</dbReference>
<feature type="transmembrane region" description="Helical" evidence="2">
    <location>
        <begin position="6"/>
        <end position="28"/>
    </location>
</feature>
<proteinExistence type="predicted"/>
<feature type="region of interest" description="Disordered" evidence="1">
    <location>
        <begin position="61"/>
        <end position="104"/>
    </location>
</feature>
<name>A0ABN7AJW7_9HEMI</name>
<sequence length="124" mass="13998">MAPVFQAVYGFAVLVVVLWYTSMVWKVTDDYFRDEYKKHLKTSASEYSAKKKSQENIIPKEFKEDPPWMASRKSSGISTKDAGLTNRQVSEDAASPNMELSNGACYKHGYSDDKGTRDELAKCP</sequence>
<accession>A0ABN7AJW7</accession>
<keyword evidence="2" id="KW-0472">Membrane</keyword>